<dbReference type="PANTHER" id="PTHR48106:SF8">
    <property type="entry name" value="OS02G0805600 PROTEIN"/>
    <property type="match status" value="1"/>
</dbReference>
<dbReference type="Pfam" id="PF08240">
    <property type="entry name" value="ADH_N"/>
    <property type="match status" value="1"/>
</dbReference>
<dbReference type="InterPro" id="IPR036291">
    <property type="entry name" value="NAD(P)-bd_dom_sf"/>
</dbReference>
<dbReference type="SUPFAM" id="SSF51735">
    <property type="entry name" value="NAD(P)-binding Rossmann-fold domains"/>
    <property type="match status" value="1"/>
</dbReference>
<sequence>MKAIVITSPGGPEVLKVENRDMPEISEGEVLIEVKAAGINRPDIFQRKGNYPAPPGVPADIPGLEVAGIVKEAKGEGSRWKPGDKVCALLGGGGYAEYAVVSAGQCLPIPEGLDFAEAASLPETFFTVWTNVFDRAGFKKGENVLVHGGTSGIGVAAIQMVKAMGGKAYTTAGSSDKCRFAEEIGAERAVNYKEQDFEAELMAATNNEGIDIVLDMIGGDYTPKNINLLRTEGRIVMINAMKGRVAEVDLIQVMRKRLVITGSTLRPRDNAFKHEIAQKLEQHIWPHLANKAIKPVVYKTFPIEDASEAHRLMESSNHIGKIILSVD</sequence>
<reference evidence="4" key="1">
    <citation type="submission" date="2021-01" db="EMBL/GenBank/DDBJ databases">
        <title>Fulvivirga kasyanovii gen. nov., sp nov., a novel member of the phylum Bacteroidetes isolated from seawater in a mussel farm.</title>
        <authorList>
            <person name="Zhao L.-H."/>
            <person name="Wang Z.-J."/>
        </authorList>
    </citation>
    <scope>NUCLEOTIDE SEQUENCE</scope>
    <source>
        <strain evidence="4">29W222</strain>
    </source>
</reference>
<dbReference type="InterPro" id="IPR011032">
    <property type="entry name" value="GroES-like_sf"/>
</dbReference>
<keyword evidence="2" id="KW-0560">Oxidoreductase</keyword>
<dbReference type="SMART" id="SM00829">
    <property type="entry name" value="PKS_ER"/>
    <property type="match status" value="1"/>
</dbReference>
<dbReference type="InterPro" id="IPR013149">
    <property type="entry name" value="ADH-like_C"/>
</dbReference>
<keyword evidence="1" id="KW-0521">NADP</keyword>
<dbReference type="GO" id="GO:0070402">
    <property type="term" value="F:NADPH binding"/>
    <property type="evidence" value="ECO:0007669"/>
    <property type="project" value="TreeGrafter"/>
</dbReference>
<dbReference type="InterPro" id="IPR013154">
    <property type="entry name" value="ADH-like_N"/>
</dbReference>
<dbReference type="Gene3D" id="3.90.180.10">
    <property type="entry name" value="Medium-chain alcohol dehydrogenases, catalytic domain"/>
    <property type="match status" value="1"/>
</dbReference>
<evidence type="ECO:0000313" key="5">
    <source>
        <dbReference type="Proteomes" id="UP000614216"/>
    </source>
</evidence>
<dbReference type="RefSeq" id="WP_202855167.1">
    <property type="nucleotide sequence ID" value="NZ_JAEUGD010000016.1"/>
</dbReference>
<dbReference type="Proteomes" id="UP000614216">
    <property type="component" value="Unassembled WGS sequence"/>
</dbReference>
<dbReference type="SUPFAM" id="SSF50129">
    <property type="entry name" value="GroES-like"/>
    <property type="match status" value="1"/>
</dbReference>
<organism evidence="4 5">
    <name type="scientific">Fulvivirga marina</name>
    <dbReference type="NCBI Taxonomy" id="2494733"/>
    <lineage>
        <taxon>Bacteria</taxon>
        <taxon>Pseudomonadati</taxon>
        <taxon>Bacteroidota</taxon>
        <taxon>Cytophagia</taxon>
        <taxon>Cytophagales</taxon>
        <taxon>Fulvivirgaceae</taxon>
        <taxon>Fulvivirga</taxon>
    </lineage>
</organism>
<proteinExistence type="predicted"/>
<evidence type="ECO:0000256" key="1">
    <source>
        <dbReference type="ARBA" id="ARBA00022857"/>
    </source>
</evidence>
<keyword evidence="5" id="KW-1185">Reference proteome</keyword>
<name>A0A937FVD3_9BACT</name>
<dbReference type="InterPro" id="IPR020843">
    <property type="entry name" value="ER"/>
</dbReference>
<protein>
    <submittedName>
        <fullName evidence="4">NAD(P)H-quinone oxidoreductase</fullName>
    </submittedName>
</protein>
<dbReference type="NCBIfam" id="TIGR02824">
    <property type="entry name" value="quinone_pig3"/>
    <property type="match status" value="1"/>
</dbReference>
<dbReference type="InterPro" id="IPR014189">
    <property type="entry name" value="Quinone_OxRdtase_PIG3"/>
</dbReference>
<dbReference type="AlphaFoldDB" id="A0A937FVD3"/>
<dbReference type="EMBL" id="JAEUGD010000016">
    <property type="protein sequence ID" value="MBL6445627.1"/>
    <property type="molecule type" value="Genomic_DNA"/>
</dbReference>
<evidence type="ECO:0000256" key="2">
    <source>
        <dbReference type="ARBA" id="ARBA00023002"/>
    </source>
</evidence>
<evidence type="ECO:0000259" key="3">
    <source>
        <dbReference type="SMART" id="SM00829"/>
    </source>
</evidence>
<gene>
    <name evidence="4" type="ORF">JMN32_04860</name>
</gene>
<dbReference type="Gene3D" id="3.40.50.720">
    <property type="entry name" value="NAD(P)-binding Rossmann-like Domain"/>
    <property type="match status" value="1"/>
</dbReference>
<dbReference type="Pfam" id="PF00107">
    <property type="entry name" value="ADH_zinc_N"/>
    <property type="match status" value="1"/>
</dbReference>
<feature type="domain" description="Enoyl reductase (ER)" evidence="3">
    <location>
        <begin position="10"/>
        <end position="324"/>
    </location>
</feature>
<dbReference type="GO" id="GO:0016651">
    <property type="term" value="F:oxidoreductase activity, acting on NAD(P)H"/>
    <property type="evidence" value="ECO:0007669"/>
    <property type="project" value="TreeGrafter"/>
</dbReference>
<dbReference type="CDD" id="cd05276">
    <property type="entry name" value="p53_inducible_oxidoreductase"/>
    <property type="match status" value="1"/>
</dbReference>
<comment type="caution">
    <text evidence="4">The sequence shown here is derived from an EMBL/GenBank/DDBJ whole genome shotgun (WGS) entry which is preliminary data.</text>
</comment>
<accession>A0A937FVD3</accession>
<dbReference type="PANTHER" id="PTHR48106">
    <property type="entry name" value="QUINONE OXIDOREDUCTASE PIG3-RELATED"/>
    <property type="match status" value="1"/>
</dbReference>
<evidence type="ECO:0000313" key="4">
    <source>
        <dbReference type="EMBL" id="MBL6445627.1"/>
    </source>
</evidence>